<evidence type="ECO:0000313" key="2">
    <source>
        <dbReference type="Proteomes" id="UP001519460"/>
    </source>
</evidence>
<dbReference type="Proteomes" id="UP001519460">
    <property type="component" value="Unassembled WGS sequence"/>
</dbReference>
<dbReference type="EMBL" id="JACVVK020000098">
    <property type="protein sequence ID" value="KAK7492940.1"/>
    <property type="molecule type" value="Genomic_DNA"/>
</dbReference>
<gene>
    <name evidence="1" type="ORF">BaRGS_00015887</name>
</gene>
<organism evidence="1 2">
    <name type="scientific">Batillaria attramentaria</name>
    <dbReference type="NCBI Taxonomy" id="370345"/>
    <lineage>
        <taxon>Eukaryota</taxon>
        <taxon>Metazoa</taxon>
        <taxon>Spiralia</taxon>
        <taxon>Lophotrochozoa</taxon>
        <taxon>Mollusca</taxon>
        <taxon>Gastropoda</taxon>
        <taxon>Caenogastropoda</taxon>
        <taxon>Sorbeoconcha</taxon>
        <taxon>Cerithioidea</taxon>
        <taxon>Batillariidae</taxon>
        <taxon>Batillaria</taxon>
    </lineage>
</organism>
<evidence type="ECO:0000313" key="1">
    <source>
        <dbReference type="EMBL" id="KAK7492940.1"/>
    </source>
</evidence>
<dbReference type="AlphaFoldDB" id="A0ABD0L1F5"/>
<proteinExistence type="predicted"/>
<name>A0ABD0L1F5_9CAEN</name>
<accession>A0ABD0L1F5</accession>
<protein>
    <submittedName>
        <fullName evidence="1">Uncharacterized protein</fullName>
    </submittedName>
</protein>
<sequence>MEFGEAPTTSLVSYTVSNRGFPLPQAHTKNQTFYLLRKDLSACHMLNPALFIDIPRTSVLRSLDMWRCSHNIAQAVAAGERQGFLILVQLPRVLDSLPTP</sequence>
<comment type="caution">
    <text evidence="1">The sequence shown here is derived from an EMBL/GenBank/DDBJ whole genome shotgun (WGS) entry which is preliminary data.</text>
</comment>
<keyword evidence="2" id="KW-1185">Reference proteome</keyword>
<reference evidence="1 2" key="1">
    <citation type="journal article" date="2023" name="Sci. Data">
        <title>Genome assembly of the Korean intertidal mud-creeper Batillaria attramentaria.</title>
        <authorList>
            <person name="Patra A.K."/>
            <person name="Ho P.T."/>
            <person name="Jun S."/>
            <person name="Lee S.J."/>
            <person name="Kim Y."/>
            <person name="Won Y.J."/>
        </authorList>
    </citation>
    <scope>NUCLEOTIDE SEQUENCE [LARGE SCALE GENOMIC DNA]</scope>
    <source>
        <strain evidence="1">Wonlab-2016</strain>
    </source>
</reference>